<dbReference type="SUPFAM" id="SSF140125">
    <property type="entry name" value="Rabenosyn-5 Rab-binding domain-like"/>
    <property type="match status" value="1"/>
</dbReference>
<evidence type="ECO:0000256" key="2">
    <source>
        <dbReference type="ARBA" id="ARBA00022771"/>
    </source>
</evidence>
<dbReference type="InterPro" id="IPR000306">
    <property type="entry name" value="Znf_FYVE"/>
</dbReference>
<dbReference type="Pfam" id="PF01363">
    <property type="entry name" value="FYVE"/>
    <property type="match status" value="1"/>
</dbReference>
<dbReference type="InterPro" id="IPR011011">
    <property type="entry name" value="Znf_FYVE_PHD"/>
</dbReference>
<sequence length="456" mass="52895">MAEGSDNMREGFICPICLTDQKTMTKLHSHFHEVHSDDAQITKIFKGMMGLSKKIIKPTDFDDSVKYSPRKELIHSLEIYNTHQELGARRGHFETFQEIRNRRLEGFAAETNKLIIRLDKLLLNLPSDPNRKKLYEQTVVPWIDGEDVSRCPECTKSFHFARRQHHCRLCGSIMCHDCSSFLPLSKAKSILSRGDNGEASTDDVSEENNFRICRYCLNLLESRESMKASRNCNPLIAQLYEKARDFMKELAKDADLYQEMSLSLNEGKSMYNLHDARELWDKIIKLSEKISFLSTKIASMGVTENSCDLSDKQMKLQKAVGMGMNGYIQSKILSLPSLPSEELYAKKQEDRRRRIDREIRKEKQEDRTDALLDSQVKTEYVHSKPAVSKLQENVTVDEGWIPEVGSNMQHNNPLIQQMDNIRNYIKQAREAYKFDEVASLEENLRELQEEYYRQQS</sequence>
<reference evidence="6 7" key="1">
    <citation type="submission" date="2024-03" db="EMBL/GenBank/DDBJ databases">
        <title>Adaptation during the transition from Ophiocordyceps entomopathogen to insect associate is accompanied by gene loss and intensified selection.</title>
        <authorList>
            <person name="Ward C.M."/>
            <person name="Onetto C.A."/>
            <person name="Borneman A.R."/>
        </authorList>
    </citation>
    <scope>NUCLEOTIDE SEQUENCE [LARGE SCALE GENOMIC DNA]</scope>
    <source>
        <strain evidence="6">AWRI1</strain>
        <tissue evidence="6">Single Adult Female</tissue>
    </source>
</reference>
<dbReference type="InterPro" id="IPR021565">
    <property type="entry name" value="Rbsn_Rab-bd"/>
</dbReference>
<evidence type="ECO:0000256" key="4">
    <source>
        <dbReference type="PROSITE-ProRule" id="PRU00091"/>
    </source>
</evidence>
<dbReference type="Gene3D" id="3.30.40.10">
    <property type="entry name" value="Zinc/RING finger domain, C3HC4 (zinc finger)"/>
    <property type="match status" value="1"/>
</dbReference>
<dbReference type="PANTHER" id="PTHR13510:SF44">
    <property type="entry name" value="RABENOSYN-5"/>
    <property type="match status" value="1"/>
</dbReference>
<name>A0AAN9TK30_9HEMI</name>
<gene>
    <name evidence="6" type="ORF">V9T40_006445</name>
</gene>
<dbReference type="Pfam" id="PF11464">
    <property type="entry name" value="Rbsn"/>
    <property type="match status" value="1"/>
</dbReference>
<dbReference type="Gene3D" id="4.10.860.20">
    <property type="entry name" value="Rabenosyn, Rab binding domain"/>
    <property type="match status" value="1"/>
</dbReference>
<keyword evidence="7" id="KW-1185">Reference proteome</keyword>
<dbReference type="InterPro" id="IPR036531">
    <property type="entry name" value="Rbsn_Rab-bd_sf"/>
</dbReference>
<dbReference type="InterPro" id="IPR017455">
    <property type="entry name" value="Znf_FYVE-rel"/>
</dbReference>
<organism evidence="6 7">
    <name type="scientific">Parthenolecanium corni</name>
    <dbReference type="NCBI Taxonomy" id="536013"/>
    <lineage>
        <taxon>Eukaryota</taxon>
        <taxon>Metazoa</taxon>
        <taxon>Ecdysozoa</taxon>
        <taxon>Arthropoda</taxon>
        <taxon>Hexapoda</taxon>
        <taxon>Insecta</taxon>
        <taxon>Pterygota</taxon>
        <taxon>Neoptera</taxon>
        <taxon>Paraneoptera</taxon>
        <taxon>Hemiptera</taxon>
        <taxon>Sternorrhyncha</taxon>
        <taxon>Coccoidea</taxon>
        <taxon>Coccidae</taxon>
        <taxon>Parthenolecanium</taxon>
    </lineage>
</organism>
<protein>
    <recommendedName>
        <fullName evidence="5">FYVE-type domain-containing protein</fullName>
    </recommendedName>
</protein>
<keyword evidence="3" id="KW-0862">Zinc</keyword>
<proteinExistence type="predicted"/>
<comment type="caution">
    <text evidence="6">The sequence shown here is derived from an EMBL/GenBank/DDBJ whole genome shotgun (WGS) entry which is preliminary data.</text>
</comment>
<dbReference type="Proteomes" id="UP001367676">
    <property type="component" value="Unassembled WGS sequence"/>
</dbReference>
<evidence type="ECO:0000313" key="6">
    <source>
        <dbReference type="EMBL" id="KAK7598210.1"/>
    </source>
</evidence>
<dbReference type="PROSITE" id="PS50178">
    <property type="entry name" value="ZF_FYVE"/>
    <property type="match status" value="1"/>
</dbReference>
<dbReference type="InterPro" id="IPR013083">
    <property type="entry name" value="Znf_RING/FYVE/PHD"/>
</dbReference>
<dbReference type="SUPFAM" id="SSF57903">
    <property type="entry name" value="FYVE/PHD zinc finger"/>
    <property type="match status" value="1"/>
</dbReference>
<evidence type="ECO:0000256" key="1">
    <source>
        <dbReference type="ARBA" id="ARBA00022723"/>
    </source>
</evidence>
<dbReference type="InterPro" id="IPR052727">
    <property type="entry name" value="Rab4/Rab5_effector"/>
</dbReference>
<dbReference type="CDD" id="cd15716">
    <property type="entry name" value="FYVE_RBNS5"/>
    <property type="match status" value="1"/>
</dbReference>
<dbReference type="EMBL" id="JBBCAQ010000014">
    <property type="protein sequence ID" value="KAK7598210.1"/>
    <property type="molecule type" value="Genomic_DNA"/>
</dbReference>
<dbReference type="GO" id="GO:0008270">
    <property type="term" value="F:zinc ion binding"/>
    <property type="evidence" value="ECO:0007669"/>
    <property type="project" value="UniProtKB-KW"/>
</dbReference>
<feature type="domain" description="FYVE-type" evidence="5">
    <location>
        <begin position="145"/>
        <end position="221"/>
    </location>
</feature>
<dbReference type="SMART" id="SM00064">
    <property type="entry name" value="FYVE"/>
    <property type="match status" value="1"/>
</dbReference>
<accession>A0AAN9TK30</accession>
<dbReference type="PANTHER" id="PTHR13510">
    <property type="entry name" value="FYVE-FINGER-CONTAINING RAB5 EFFECTOR PROTEIN RABENOSYN-5-RELATED"/>
    <property type="match status" value="1"/>
</dbReference>
<evidence type="ECO:0000259" key="5">
    <source>
        <dbReference type="PROSITE" id="PS50178"/>
    </source>
</evidence>
<dbReference type="AlphaFoldDB" id="A0AAN9TK30"/>
<keyword evidence="2 4" id="KW-0863">Zinc-finger</keyword>
<evidence type="ECO:0000313" key="7">
    <source>
        <dbReference type="Proteomes" id="UP001367676"/>
    </source>
</evidence>
<evidence type="ECO:0000256" key="3">
    <source>
        <dbReference type="ARBA" id="ARBA00022833"/>
    </source>
</evidence>
<keyword evidence="1" id="KW-0479">Metal-binding</keyword>